<keyword evidence="7 11" id="KW-0350">Heme biosynthesis</keyword>
<comment type="caution">
    <text evidence="13">The sequence shown here is derived from an EMBL/GenBank/DDBJ whole genome shotgun (WGS) entry which is preliminary data.</text>
</comment>
<name>A0ABR4ITA0_9EURO</name>
<dbReference type="PANTHER" id="PTHR13693:SF102">
    <property type="entry name" value="2-AMINO-3-KETOBUTYRATE COENZYME A LIGASE, MITOCHONDRIAL"/>
    <property type="match status" value="1"/>
</dbReference>
<reference evidence="13 14" key="1">
    <citation type="submission" date="2024-07" db="EMBL/GenBank/DDBJ databases">
        <title>Section-level genome sequencing and comparative genomics of Aspergillus sections Usti and Cavernicolus.</title>
        <authorList>
            <consortium name="Lawrence Berkeley National Laboratory"/>
            <person name="Nybo J.L."/>
            <person name="Vesth T.C."/>
            <person name="Theobald S."/>
            <person name="Frisvad J.C."/>
            <person name="Larsen T.O."/>
            <person name="Kjaerboelling I."/>
            <person name="Rothschild-Mancinelli K."/>
            <person name="Lyhne E.K."/>
            <person name="Kogle M.E."/>
            <person name="Barry K."/>
            <person name="Clum A."/>
            <person name="Na H."/>
            <person name="Ledsgaard L."/>
            <person name="Lin J."/>
            <person name="Lipzen A."/>
            <person name="Kuo A."/>
            <person name="Riley R."/>
            <person name="Mondo S."/>
            <person name="Labutti K."/>
            <person name="Haridas S."/>
            <person name="Pangalinan J."/>
            <person name="Salamov A.A."/>
            <person name="Simmons B.A."/>
            <person name="Magnuson J.K."/>
            <person name="Chen J."/>
            <person name="Drula E."/>
            <person name="Henrissat B."/>
            <person name="Wiebenga A."/>
            <person name="Lubbers R.J."/>
            <person name="Gomes A.C."/>
            <person name="Makela M.R."/>
            <person name="Stajich J."/>
            <person name="Grigoriev I.V."/>
            <person name="Mortensen U.H."/>
            <person name="De Vries R.P."/>
            <person name="Baker S.E."/>
            <person name="Andersen M.R."/>
        </authorList>
    </citation>
    <scope>NUCLEOTIDE SEQUENCE [LARGE SCALE GENOMIC DNA]</scope>
    <source>
        <strain evidence="13 14">CBS 123904</strain>
    </source>
</reference>
<keyword evidence="6 10" id="KW-0663">Pyridoxal phosphate</keyword>
<sequence length="462" mass="50497">MTMAHRSAATFTRTRSIVPTPHRVFHSVGGQAEHLSALFESQIEQKKRDGSYRIFNNINRLASSFPQAHTGDVNETITVWCSNDYLGIGSHPQVLATMHRTLDRYGAGAGGTRNISGHNKHAVELEKTLAHLHSKEAALLFTSCFVANDATLTILGSKLPGCTIFSDSANHASMIEGIRHSRASKVIFKHNDLVDLEAKLSSVPIEAPKIIAFESVYSMSGSIGPIREIRDLARKYNAITFLDEVHAVGMYGPTGAGVAEHLDWDAHVDIITGTLGKAFGCSGGYIAGRATLVDMIRSYAPGFIFTTSLPPAVMAGANEAVKLLQSDSQRRDLQHKHTQAVKDGLIEKGLPVMANPSHIVPVLVGDARDAKKASDILLSNFGIYIQPINYPTVPLGQERLRITPTPGHTKELQEELVFALDYVWEQLGLKRAQEWELEGLDWATMHKPGEDAALWGTRSLEI</sequence>
<gene>
    <name evidence="13" type="ORF">BJY01DRAFT_240219</name>
</gene>
<dbReference type="Proteomes" id="UP001610446">
    <property type="component" value="Unassembled WGS sequence"/>
</dbReference>
<comment type="cofactor">
    <cofactor evidence="1 10">
        <name>pyridoxal 5'-phosphate</name>
        <dbReference type="ChEBI" id="CHEBI:597326"/>
    </cofactor>
</comment>
<dbReference type="EMBL" id="JBFXLU010000292">
    <property type="protein sequence ID" value="KAL2831001.1"/>
    <property type="molecule type" value="Genomic_DNA"/>
</dbReference>
<evidence type="ECO:0000313" key="14">
    <source>
        <dbReference type="Proteomes" id="UP001610446"/>
    </source>
</evidence>
<dbReference type="PROSITE" id="PS00599">
    <property type="entry name" value="AA_TRANSFER_CLASS_2"/>
    <property type="match status" value="1"/>
</dbReference>
<dbReference type="Pfam" id="PF00155">
    <property type="entry name" value="Aminotran_1_2"/>
    <property type="match status" value="1"/>
</dbReference>
<keyword evidence="11" id="KW-0496">Mitochondrion</keyword>
<evidence type="ECO:0000256" key="5">
    <source>
        <dbReference type="ARBA" id="ARBA00022679"/>
    </source>
</evidence>
<dbReference type="InterPro" id="IPR015422">
    <property type="entry name" value="PyrdxlP-dep_Trfase_small"/>
</dbReference>
<dbReference type="CDD" id="cd06454">
    <property type="entry name" value="KBL_like"/>
    <property type="match status" value="1"/>
</dbReference>
<evidence type="ECO:0000256" key="4">
    <source>
        <dbReference type="ARBA" id="ARBA00008392"/>
    </source>
</evidence>
<dbReference type="PANTHER" id="PTHR13693">
    <property type="entry name" value="CLASS II AMINOTRANSFERASE/8-AMINO-7-OXONONANOATE SYNTHASE"/>
    <property type="match status" value="1"/>
</dbReference>
<feature type="domain" description="Aminotransferase class I/classII large" evidence="12">
    <location>
        <begin position="77"/>
        <end position="418"/>
    </location>
</feature>
<comment type="catalytic activity">
    <reaction evidence="9 11">
        <text>succinyl-CoA + glycine + H(+) = 5-aminolevulinate + CO2 + CoA</text>
        <dbReference type="Rhea" id="RHEA:12921"/>
        <dbReference type="ChEBI" id="CHEBI:15378"/>
        <dbReference type="ChEBI" id="CHEBI:16526"/>
        <dbReference type="ChEBI" id="CHEBI:57287"/>
        <dbReference type="ChEBI" id="CHEBI:57292"/>
        <dbReference type="ChEBI" id="CHEBI:57305"/>
        <dbReference type="ChEBI" id="CHEBI:356416"/>
        <dbReference type="EC" id="2.3.1.37"/>
    </reaction>
</comment>
<evidence type="ECO:0000256" key="1">
    <source>
        <dbReference type="ARBA" id="ARBA00001933"/>
    </source>
</evidence>
<comment type="similarity">
    <text evidence="4 10">Belongs to the class-II pyridoxal-phosphate-dependent aminotransferase family.</text>
</comment>
<comment type="subcellular location">
    <subcellularLocation>
        <location evidence="11">Mitochondrion matrix</location>
    </subcellularLocation>
</comment>
<keyword evidence="14" id="KW-1185">Reference proteome</keyword>
<evidence type="ECO:0000256" key="8">
    <source>
        <dbReference type="ARBA" id="ARBA00023315"/>
    </source>
</evidence>
<dbReference type="InterPro" id="IPR015424">
    <property type="entry name" value="PyrdxlP-dep_Trfase"/>
</dbReference>
<comment type="pathway">
    <text evidence="3 11">Porphyrin-containing compound metabolism; protoporphyrin-IX biosynthesis; 5-aminolevulinate from glycine: step 1/1.</text>
</comment>
<comment type="function">
    <text evidence="2">Catalyzes the synthesis of 5-aminolevulinate (ALA) from succinyl-CoA and glycine, the first and rate-limiting step in heme biosynthesis.</text>
</comment>
<organism evidence="13 14">
    <name type="scientific">Aspergillus pseudoustus</name>
    <dbReference type="NCBI Taxonomy" id="1810923"/>
    <lineage>
        <taxon>Eukaryota</taxon>
        <taxon>Fungi</taxon>
        <taxon>Dikarya</taxon>
        <taxon>Ascomycota</taxon>
        <taxon>Pezizomycotina</taxon>
        <taxon>Eurotiomycetes</taxon>
        <taxon>Eurotiomycetidae</taxon>
        <taxon>Eurotiales</taxon>
        <taxon>Aspergillaceae</taxon>
        <taxon>Aspergillus</taxon>
        <taxon>Aspergillus subgen. Nidulantes</taxon>
    </lineage>
</organism>
<evidence type="ECO:0000256" key="6">
    <source>
        <dbReference type="ARBA" id="ARBA00022898"/>
    </source>
</evidence>
<evidence type="ECO:0000256" key="7">
    <source>
        <dbReference type="ARBA" id="ARBA00023133"/>
    </source>
</evidence>
<evidence type="ECO:0000256" key="9">
    <source>
        <dbReference type="ARBA" id="ARBA00047654"/>
    </source>
</evidence>
<evidence type="ECO:0000256" key="10">
    <source>
        <dbReference type="RuleBase" id="RU003693"/>
    </source>
</evidence>
<dbReference type="InterPro" id="IPR050087">
    <property type="entry name" value="AON_synthase_class-II"/>
</dbReference>
<dbReference type="InterPro" id="IPR004839">
    <property type="entry name" value="Aminotransferase_I/II_large"/>
</dbReference>
<accession>A0ABR4ITA0</accession>
<protein>
    <recommendedName>
        <fullName evidence="11">5-aminolevulinate synthase</fullName>
        <ecNumber evidence="11">2.3.1.37</ecNumber>
    </recommendedName>
    <alternativeName>
        <fullName evidence="11">5-aminolevulinic acid synthase</fullName>
    </alternativeName>
    <alternativeName>
        <fullName evidence="11">Delta-ALA synthase</fullName>
    </alternativeName>
    <alternativeName>
        <fullName evidence="11">Delta-aminolevulinate synthase</fullName>
    </alternativeName>
</protein>
<dbReference type="InterPro" id="IPR015421">
    <property type="entry name" value="PyrdxlP-dep_Trfase_major"/>
</dbReference>
<evidence type="ECO:0000256" key="3">
    <source>
        <dbReference type="ARBA" id="ARBA00005029"/>
    </source>
</evidence>
<dbReference type="SUPFAM" id="SSF53383">
    <property type="entry name" value="PLP-dependent transferases"/>
    <property type="match status" value="1"/>
</dbReference>
<evidence type="ECO:0000256" key="2">
    <source>
        <dbReference type="ARBA" id="ARBA00003076"/>
    </source>
</evidence>
<keyword evidence="8 11" id="KW-0012">Acyltransferase</keyword>
<dbReference type="Gene3D" id="3.90.1150.10">
    <property type="entry name" value="Aspartate Aminotransferase, domain 1"/>
    <property type="match status" value="1"/>
</dbReference>
<dbReference type="Gene3D" id="3.40.640.10">
    <property type="entry name" value="Type I PLP-dependent aspartate aminotransferase-like (Major domain)"/>
    <property type="match status" value="1"/>
</dbReference>
<keyword evidence="5 11" id="KW-0808">Transferase</keyword>
<dbReference type="InterPro" id="IPR001917">
    <property type="entry name" value="Aminotrans_II_pyridoxalP_BS"/>
</dbReference>
<proteinExistence type="inferred from homology"/>
<dbReference type="NCBIfam" id="TIGR01821">
    <property type="entry name" value="5aminolev_synth"/>
    <property type="match status" value="1"/>
</dbReference>
<dbReference type="InterPro" id="IPR010961">
    <property type="entry name" value="4pyrrol_synth_NH2levulA_synth"/>
</dbReference>
<evidence type="ECO:0000259" key="12">
    <source>
        <dbReference type="Pfam" id="PF00155"/>
    </source>
</evidence>
<evidence type="ECO:0000313" key="13">
    <source>
        <dbReference type="EMBL" id="KAL2831001.1"/>
    </source>
</evidence>
<evidence type="ECO:0000256" key="11">
    <source>
        <dbReference type="RuleBase" id="RU910713"/>
    </source>
</evidence>
<dbReference type="EC" id="2.3.1.37" evidence="11"/>